<name>A0A177NCH1_9GAMM</name>
<dbReference type="OrthoDB" id="5569584at2"/>
<accession>A0A177NCH1</accession>
<dbReference type="AlphaFoldDB" id="A0A177NCH1"/>
<comment type="caution">
    <text evidence="1">The sequence shown here is derived from an EMBL/GenBank/DDBJ whole genome shotgun (WGS) entry which is preliminary data.</text>
</comment>
<organism evidence="1 2">
    <name type="scientific">Methylomonas koyamae</name>
    <dbReference type="NCBI Taxonomy" id="702114"/>
    <lineage>
        <taxon>Bacteria</taxon>
        <taxon>Pseudomonadati</taxon>
        <taxon>Pseudomonadota</taxon>
        <taxon>Gammaproteobacteria</taxon>
        <taxon>Methylococcales</taxon>
        <taxon>Methylococcaceae</taxon>
        <taxon>Methylomonas</taxon>
    </lineage>
</organism>
<dbReference type="STRING" id="702114.A1355_12285"/>
<evidence type="ECO:0000313" key="1">
    <source>
        <dbReference type="EMBL" id="OAI14730.1"/>
    </source>
</evidence>
<dbReference type="Proteomes" id="UP000077628">
    <property type="component" value="Unassembled WGS sequence"/>
</dbReference>
<protein>
    <submittedName>
        <fullName evidence="1">Uncharacterized protein</fullName>
    </submittedName>
</protein>
<keyword evidence="2" id="KW-1185">Reference proteome</keyword>
<dbReference type="EMBL" id="LUUK01000197">
    <property type="protein sequence ID" value="OAI14730.1"/>
    <property type="molecule type" value="Genomic_DNA"/>
</dbReference>
<sequence>MFKQTQNQVNISAVLGEYTIPPLKDMLILGRDSPIGCIAMRRAIELLVKAPFEHIECDDEIISDILVRKSLLNRASREALIEFVIGQVKPLMSIDEILHADLDVSVRLSAKV</sequence>
<gene>
    <name evidence="1" type="ORF">A1355_12285</name>
</gene>
<evidence type="ECO:0000313" key="2">
    <source>
        <dbReference type="Proteomes" id="UP000077628"/>
    </source>
</evidence>
<proteinExistence type="predicted"/>
<reference evidence="2" key="1">
    <citation type="submission" date="2016-03" db="EMBL/GenBank/DDBJ databases">
        <authorList>
            <person name="Heylen K."/>
            <person name="De Vos P."/>
            <person name="Vekeman B."/>
        </authorList>
    </citation>
    <scope>NUCLEOTIDE SEQUENCE [LARGE SCALE GENOMIC DNA]</scope>
    <source>
        <strain evidence="2">R-45383</strain>
    </source>
</reference>
<dbReference type="RefSeq" id="WP_064030946.1">
    <property type="nucleotide sequence ID" value="NZ_LUUK01000197.1"/>
</dbReference>